<keyword evidence="1" id="KW-1133">Transmembrane helix</keyword>
<proteinExistence type="predicted"/>
<gene>
    <name evidence="2" type="ORF">QOZ93_002326</name>
</gene>
<protein>
    <submittedName>
        <fullName evidence="2">Cytochrome c biogenesis protein CcdA</fullName>
    </submittedName>
</protein>
<reference evidence="2 3" key="1">
    <citation type="submission" date="2023-07" db="EMBL/GenBank/DDBJ databases">
        <title>Genomic Encyclopedia of Type Strains, Phase IV (KMG-IV): sequencing the most valuable type-strain genomes for metagenomic binning, comparative biology and taxonomic classification.</title>
        <authorList>
            <person name="Goeker M."/>
        </authorList>
    </citation>
    <scope>NUCLEOTIDE SEQUENCE [LARGE SCALE GENOMIC DNA]</scope>
    <source>
        <strain evidence="2 3">DSM 1400</strain>
    </source>
</reference>
<comment type="caution">
    <text evidence="2">The sequence shown here is derived from an EMBL/GenBank/DDBJ whole genome shotgun (WGS) entry which is preliminary data.</text>
</comment>
<keyword evidence="1" id="KW-0812">Transmembrane</keyword>
<name>A0ABU0JWQ3_HATLI</name>
<evidence type="ECO:0000256" key="1">
    <source>
        <dbReference type="SAM" id="Phobius"/>
    </source>
</evidence>
<accession>A0ABU0JWQ3</accession>
<feature type="transmembrane region" description="Helical" evidence="1">
    <location>
        <begin position="29"/>
        <end position="50"/>
    </location>
</feature>
<dbReference type="Proteomes" id="UP001224418">
    <property type="component" value="Unassembled WGS sequence"/>
</dbReference>
<dbReference type="EMBL" id="JAUSWN010000022">
    <property type="protein sequence ID" value="MDQ0480578.1"/>
    <property type="molecule type" value="Genomic_DNA"/>
</dbReference>
<feature type="transmembrane region" description="Helical" evidence="1">
    <location>
        <begin position="62"/>
        <end position="81"/>
    </location>
</feature>
<evidence type="ECO:0000313" key="2">
    <source>
        <dbReference type="EMBL" id="MDQ0480578.1"/>
    </source>
</evidence>
<organism evidence="2 3">
    <name type="scientific">Hathewaya limosa</name>
    <name type="common">Clostridium limosum</name>
    <dbReference type="NCBI Taxonomy" id="1536"/>
    <lineage>
        <taxon>Bacteria</taxon>
        <taxon>Bacillati</taxon>
        <taxon>Bacillota</taxon>
        <taxon>Clostridia</taxon>
        <taxon>Eubacteriales</taxon>
        <taxon>Clostridiaceae</taxon>
        <taxon>Hathewaya</taxon>
    </lineage>
</organism>
<sequence length="110" mass="13000">MEGKVYLYPIISFMVLTFLMVTNTFNMEIIFVIGIVLSILMCCTGVIQIIRHWRENRLYLNIISMIMVILLLSFSMIWGFIVQESREYNPKGNLHEILVNNKIKKDIKKR</sequence>
<evidence type="ECO:0000313" key="3">
    <source>
        <dbReference type="Proteomes" id="UP001224418"/>
    </source>
</evidence>
<dbReference type="RefSeq" id="WP_111940391.1">
    <property type="nucleotide sequence ID" value="NZ_BAAACJ010000010.1"/>
</dbReference>
<keyword evidence="1" id="KW-0472">Membrane</keyword>
<keyword evidence="3" id="KW-1185">Reference proteome</keyword>
<feature type="transmembrane region" description="Helical" evidence="1">
    <location>
        <begin position="6"/>
        <end position="22"/>
    </location>
</feature>